<name>A0A9P5XND6_9AGAR</name>
<organism evidence="1 2">
    <name type="scientific">Macrolepiota fuliginosa MF-IS2</name>
    <dbReference type="NCBI Taxonomy" id="1400762"/>
    <lineage>
        <taxon>Eukaryota</taxon>
        <taxon>Fungi</taxon>
        <taxon>Dikarya</taxon>
        <taxon>Basidiomycota</taxon>
        <taxon>Agaricomycotina</taxon>
        <taxon>Agaricomycetes</taxon>
        <taxon>Agaricomycetidae</taxon>
        <taxon>Agaricales</taxon>
        <taxon>Agaricineae</taxon>
        <taxon>Agaricaceae</taxon>
        <taxon>Macrolepiota</taxon>
    </lineage>
</organism>
<evidence type="ECO:0000313" key="2">
    <source>
        <dbReference type="Proteomes" id="UP000807342"/>
    </source>
</evidence>
<reference evidence="1" key="1">
    <citation type="submission" date="2020-11" db="EMBL/GenBank/DDBJ databases">
        <authorList>
            <consortium name="DOE Joint Genome Institute"/>
            <person name="Ahrendt S."/>
            <person name="Riley R."/>
            <person name="Andreopoulos W."/>
            <person name="Labutti K."/>
            <person name="Pangilinan J."/>
            <person name="Ruiz-Duenas F.J."/>
            <person name="Barrasa J.M."/>
            <person name="Sanchez-Garcia M."/>
            <person name="Camarero S."/>
            <person name="Miyauchi S."/>
            <person name="Serrano A."/>
            <person name="Linde D."/>
            <person name="Babiker R."/>
            <person name="Drula E."/>
            <person name="Ayuso-Fernandez I."/>
            <person name="Pacheco R."/>
            <person name="Padilla G."/>
            <person name="Ferreira P."/>
            <person name="Barriuso J."/>
            <person name="Kellner H."/>
            <person name="Castanera R."/>
            <person name="Alfaro M."/>
            <person name="Ramirez L."/>
            <person name="Pisabarro A.G."/>
            <person name="Kuo A."/>
            <person name="Tritt A."/>
            <person name="Lipzen A."/>
            <person name="He G."/>
            <person name="Yan M."/>
            <person name="Ng V."/>
            <person name="Cullen D."/>
            <person name="Martin F."/>
            <person name="Rosso M.-N."/>
            <person name="Henrissat B."/>
            <person name="Hibbett D."/>
            <person name="Martinez A.T."/>
            <person name="Grigoriev I.V."/>
        </authorList>
    </citation>
    <scope>NUCLEOTIDE SEQUENCE</scope>
    <source>
        <strain evidence="1">MF-IS2</strain>
    </source>
</reference>
<dbReference type="EMBL" id="MU151057">
    <property type="protein sequence ID" value="KAF9454009.1"/>
    <property type="molecule type" value="Genomic_DNA"/>
</dbReference>
<evidence type="ECO:0000313" key="1">
    <source>
        <dbReference type="EMBL" id="KAF9454009.1"/>
    </source>
</evidence>
<proteinExistence type="predicted"/>
<gene>
    <name evidence="1" type="ORF">P691DRAFT_528411</name>
</gene>
<protein>
    <submittedName>
        <fullName evidence="1">Uncharacterized protein</fullName>
    </submittedName>
</protein>
<accession>A0A9P5XND6</accession>
<comment type="caution">
    <text evidence="1">The sequence shown here is derived from an EMBL/GenBank/DDBJ whole genome shotgun (WGS) entry which is preliminary data.</text>
</comment>
<dbReference type="AlphaFoldDB" id="A0A9P5XND6"/>
<sequence length="77" mass="8745">MRNLTMSLCNFSQYGLASCRNTLDWSMARNVRGFCGSSTRGRFLINDSIMSTQHARKEFSVFTTTIQDRKALAVWTG</sequence>
<keyword evidence="2" id="KW-1185">Reference proteome</keyword>
<dbReference type="PROSITE" id="PS51257">
    <property type="entry name" value="PROKAR_LIPOPROTEIN"/>
    <property type="match status" value="1"/>
</dbReference>
<dbReference type="Proteomes" id="UP000807342">
    <property type="component" value="Unassembled WGS sequence"/>
</dbReference>